<protein>
    <recommendedName>
        <fullName evidence="4">Transposase</fullName>
    </recommendedName>
</protein>
<dbReference type="RefSeq" id="WP_099287556.1">
    <property type="nucleotide sequence ID" value="NZ_BEWP01000020.1"/>
</dbReference>
<proteinExistence type="predicted"/>
<accession>A0ABQ5WXS1</accession>
<evidence type="ECO:0000313" key="3">
    <source>
        <dbReference type="Proteomes" id="UP001156629"/>
    </source>
</evidence>
<name>A0ABQ5WXS1_9PROT</name>
<gene>
    <name evidence="2" type="ORF">GCM10007870_29490</name>
</gene>
<dbReference type="GeneID" id="76195844"/>
<evidence type="ECO:0000313" key="2">
    <source>
        <dbReference type="EMBL" id="GLQ67364.1"/>
    </source>
</evidence>
<feature type="region of interest" description="Disordered" evidence="1">
    <location>
        <begin position="1"/>
        <end position="23"/>
    </location>
</feature>
<organism evidence="2 3">
    <name type="scientific">Gluconobacter kondonii</name>
    <dbReference type="NCBI Taxonomy" id="941463"/>
    <lineage>
        <taxon>Bacteria</taxon>
        <taxon>Pseudomonadati</taxon>
        <taxon>Pseudomonadota</taxon>
        <taxon>Alphaproteobacteria</taxon>
        <taxon>Acetobacterales</taxon>
        <taxon>Acetobacteraceae</taxon>
        <taxon>Gluconobacter</taxon>
    </lineage>
</organism>
<evidence type="ECO:0000256" key="1">
    <source>
        <dbReference type="SAM" id="MobiDB-lite"/>
    </source>
</evidence>
<sequence>MAHKEESSQPGRQQSAPENKLETLNFKVPTEFKKAYKGYTVAQSMTMVGLLREGFELSKARRGR</sequence>
<dbReference type="EMBL" id="BSNV01000051">
    <property type="protein sequence ID" value="GLQ67364.1"/>
    <property type="molecule type" value="Genomic_DNA"/>
</dbReference>
<dbReference type="Proteomes" id="UP001156629">
    <property type="component" value="Unassembled WGS sequence"/>
</dbReference>
<feature type="compositionally biased region" description="Polar residues" evidence="1">
    <location>
        <begin position="8"/>
        <end position="17"/>
    </location>
</feature>
<reference evidence="3" key="1">
    <citation type="journal article" date="2019" name="Int. J. Syst. Evol. Microbiol.">
        <title>The Global Catalogue of Microorganisms (GCM) 10K type strain sequencing project: providing services to taxonomists for standard genome sequencing and annotation.</title>
        <authorList>
            <consortium name="The Broad Institute Genomics Platform"/>
            <consortium name="The Broad Institute Genome Sequencing Center for Infectious Disease"/>
            <person name="Wu L."/>
            <person name="Ma J."/>
        </authorList>
    </citation>
    <scope>NUCLEOTIDE SEQUENCE [LARGE SCALE GENOMIC DNA]</scope>
    <source>
        <strain evidence="3">NBRC 3266</strain>
    </source>
</reference>
<evidence type="ECO:0008006" key="4">
    <source>
        <dbReference type="Google" id="ProtNLM"/>
    </source>
</evidence>
<comment type="caution">
    <text evidence="2">The sequence shown here is derived from an EMBL/GenBank/DDBJ whole genome shotgun (WGS) entry which is preliminary data.</text>
</comment>
<keyword evidence="3" id="KW-1185">Reference proteome</keyword>